<dbReference type="EMBL" id="BGPR01009367">
    <property type="protein sequence ID" value="GBN39558.1"/>
    <property type="molecule type" value="Genomic_DNA"/>
</dbReference>
<dbReference type="AlphaFoldDB" id="A0A4Y2NJ98"/>
<organism evidence="1 2">
    <name type="scientific">Araneus ventricosus</name>
    <name type="common">Orbweaver spider</name>
    <name type="synonym">Epeira ventricosa</name>
    <dbReference type="NCBI Taxonomy" id="182803"/>
    <lineage>
        <taxon>Eukaryota</taxon>
        <taxon>Metazoa</taxon>
        <taxon>Ecdysozoa</taxon>
        <taxon>Arthropoda</taxon>
        <taxon>Chelicerata</taxon>
        <taxon>Arachnida</taxon>
        <taxon>Araneae</taxon>
        <taxon>Araneomorphae</taxon>
        <taxon>Entelegynae</taxon>
        <taxon>Araneoidea</taxon>
        <taxon>Araneidae</taxon>
        <taxon>Araneus</taxon>
    </lineage>
</organism>
<dbReference type="Proteomes" id="UP000499080">
    <property type="component" value="Unassembled WGS sequence"/>
</dbReference>
<comment type="caution">
    <text evidence="1">The sequence shown here is derived from an EMBL/GenBank/DDBJ whole genome shotgun (WGS) entry which is preliminary data.</text>
</comment>
<protein>
    <submittedName>
        <fullName evidence="1">Uncharacterized protein</fullName>
    </submittedName>
</protein>
<gene>
    <name evidence="1" type="ORF">AVEN_154289_1</name>
</gene>
<proteinExistence type="predicted"/>
<name>A0A4Y2NJ98_ARAVE</name>
<keyword evidence="2" id="KW-1185">Reference proteome</keyword>
<reference evidence="1 2" key="1">
    <citation type="journal article" date="2019" name="Sci. Rep.">
        <title>Orb-weaving spider Araneus ventricosus genome elucidates the spidroin gene catalogue.</title>
        <authorList>
            <person name="Kono N."/>
            <person name="Nakamura H."/>
            <person name="Ohtoshi R."/>
            <person name="Moran D.A.P."/>
            <person name="Shinohara A."/>
            <person name="Yoshida Y."/>
            <person name="Fujiwara M."/>
            <person name="Mori M."/>
            <person name="Tomita M."/>
            <person name="Arakawa K."/>
        </authorList>
    </citation>
    <scope>NUCLEOTIDE SEQUENCE [LARGE SCALE GENOMIC DNA]</scope>
</reference>
<evidence type="ECO:0000313" key="1">
    <source>
        <dbReference type="EMBL" id="GBN39558.1"/>
    </source>
</evidence>
<evidence type="ECO:0000313" key="2">
    <source>
        <dbReference type="Proteomes" id="UP000499080"/>
    </source>
</evidence>
<accession>A0A4Y2NJ98</accession>
<sequence>MPTPAGTVAGFLPIAWTRTKRYRHALGWVCGVRRLGLHFETEFFHMSVLFRTMLFRRIVQCFRLIESSPDSNSLDKPTFLWILLHSAYASTEWLTSEWFFLKEFVDD</sequence>